<dbReference type="Proteomes" id="UP000187609">
    <property type="component" value="Unassembled WGS sequence"/>
</dbReference>
<gene>
    <name evidence="2" type="ORF">A4A49_21590</name>
</gene>
<evidence type="ECO:0000313" key="3">
    <source>
        <dbReference type="Proteomes" id="UP000187609"/>
    </source>
</evidence>
<sequence length="212" mass="24131">MSHCPSKRANTSSYGVTFSRRRGGRRAQPPAPLEEEIEHINPDVDVIPGCKYGIRVVPAHARNWYKAFVPGVSPDPEVGLDDGKLARKYSGIYNNIRYLGFESLFRPGESVNVNLVKEFYANRQYEASLDAVYDVQVGGKMIPLSSQVINKIMGFMEHSHKLFQRLLCQPNYPDIRRQLCGADSFATWMRDDNEVHKDMKKSNSQRPTRVLI</sequence>
<evidence type="ECO:0000256" key="1">
    <source>
        <dbReference type="SAM" id="MobiDB-lite"/>
    </source>
</evidence>
<dbReference type="OMA" id="NHERGRW"/>
<proteinExistence type="predicted"/>
<comment type="caution">
    <text evidence="2">The sequence shown here is derived from an EMBL/GenBank/DDBJ whole genome shotgun (WGS) entry which is preliminary data.</text>
</comment>
<name>A0A1J6IU68_NICAT</name>
<keyword evidence="3" id="KW-1185">Reference proteome</keyword>
<organism evidence="2 3">
    <name type="scientific">Nicotiana attenuata</name>
    <name type="common">Coyote tobacco</name>
    <dbReference type="NCBI Taxonomy" id="49451"/>
    <lineage>
        <taxon>Eukaryota</taxon>
        <taxon>Viridiplantae</taxon>
        <taxon>Streptophyta</taxon>
        <taxon>Embryophyta</taxon>
        <taxon>Tracheophyta</taxon>
        <taxon>Spermatophyta</taxon>
        <taxon>Magnoliopsida</taxon>
        <taxon>eudicotyledons</taxon>
        <taxon>Gunneridae</taxon>
        <taxon>Pentapetalae</taxon>
        <taxon>asterids</taxon>
        <taxon>lamiids</taxon>
        <taxon>Solanales</taxon>
        <taxon>Solanaceae</taxon>
        <taxon>Nicotianoideae</taxon>
        <taxon>Nicotianeae</taxon>
        <taxon>Nicotiana</taxon>
    </lineage>
</organism>
<dbReference type="Gramene" id="OIT02331">
    <property type="protein sequence ID" value="OIT02331"/>
    <property type="gene ID" value="A4A49_21590"/>
</dbReference>
<feature type="region of interest" description="Disordered" evidence="1">
    <location>
        <begin position="1"/>
        <end position="32"/>
    </location>
</feature>
<dbReference type="EMBL" id="MJEQ01037188">
    <property type="protein sequence ID" value="OIT02331.1"/>
    <property type="molecule type" value="Genomic_DNA"/>
</dbReference>
<evidence type="ECO:0000313" key="2">
    <source>
        <dbReference type="EMBL" id="OIT02331.1"/>
    </source>
</evidence>
<protein>
    <submittedName>
        <fullName evidence="2">Uncharacterized protein</fullName>
    </submittedName>
</protein>
<accession>A0A1J6IU68</accession>
<dbReference type="AlphaFoldDB" id="A0A1J6IU68"/>
<reference evidence="2" key="1">
    <citation type="submission" date="2016-11" db="EMBL/GenBank/DDBJ databases">
        <title>The genome of Nicotiana attenuata.</title>
        <authorList>
            <person name="Xu S."/>
            <person name="Brockmoeller T."/>
            <person name="Gaquerel E."/>
            <person name="Navarro A."/>
            <person name="Kuhl H."/>
            <person name="Gase K."/>
            <person name="Ling Z."/>
            <person name="Zhou W."/>
            <person name="Kreitzer C."/>
            <person name="Stanke M."/>
            <person name="Tang H."/>
            <person name="Lyons E."/>
            <person name="Pandey P."/>
            <person name="Pandey S.P."/>
            <person name="Timmermann B."/>
            <person name="Baldwin I.T."/>
        </authorList>
    </citation>
    <scope>NUCLEOTIDE SEQUENCE [LARGE SCALE GENOMIC DNA]</scope>
    <source>
        <strain evidence="2">UT</strain>
    </source>
</reference>